<keyword evidence="3" id="KW-1185">Reference proteome</keyword>
<dbReference type="Proteomes" id="UP000594638">
    <property type="component" value="Unassembled WGS sequence"/>
</dbReference>
<evidence type="ECO:0000313" key="2">
    <source>
        <dbReference type="EMBL" id="CAA3014820.1"/>
    </source>
</evidence>
<accession>A0A8S0UB70</accession>
<dbReference type="Gramene" id="OE9A080698T1">
    <property type="protein sequence ID" value="OE9A080698C1"/>
    <property type="gene ID" value="OE9A080698"/>
</dbReference>
<keyword evidence="1" id="KW-1133">Transmembrane helix</keyword>
<evidence type="ECO:0000256" key="1">
    <source>
        <dbReference type="SAM" id="Phobius"/>
    </source>
</evidence>
<dbReference type="AlphaFoldDB" id="A0A8S0UB70"/>
<protein>
    <submittedName>
        <fullName evidence="2">Uncharacterized protein</fullName>
    </submittedName>
</protein>
<organism evidence="2 3">
    <name type="scientific">Olea europaea subsp. europaea</name>
    <dbReference type="NCBI Taxonomy" id="158383"/>
    <lineage>
        <taxon>Eukaryota</taxon>
        <taxon>Viridiplantae</taxon>
        <taxon>Streptophyta</taxon>
        <taxon>Embryophyta</taxon>
        <taxon>Tracheophyta</taxon>
        <taxon>Spermatophyta</taxon>
        <taxon>Magnoliopsida</taxon>
        <taxon>eudicotyledons</taxon>
        <taxon>Gunneridae</taxon>
        <taxon>Pentapetalae</taxon>
        <taxon>asterids</taxon>
        <taxon>lamiids</taxon>
        <taxon>Lamiales</taxon>
        <taxon>Oleaceae</taxon>
        <taxon>Oleeae</taxon>
        <taxon>Olea</taxon>
    </lineage>
</organism>
<proteinExistence type="predicted"/>
<feature type="non-terminal residue" evidence="2">
    <location>
        <position position="127"/>
    </location>
</feature>
<evidence type="ECO:0000313" key="3">
    <source>
        <dbReference type="Proteomes" id="UP000594638"/>
    </source>
</evidence>
<keyword evidence="1" id="KW-0472">Membrane</keyword>
<feature type="transmembrane region" description="Helical" evidence="1">
    <location>
        <begin position="79"/>
        <end position="98"/>
    </location>
</feature>
<dbReference type="EMBL" id="CACTIH010007507">
    <property type="protein sequence ID" value="CAA3014820.1"/>
    <property type="molecule type" value="Genomic_DNA"/>
</dbReference>
<keyword evidence="1" id="KW-0812">Transmembrane</keyword>
<sequence>MEIVKNWTQEVKSKLGNLYLCAPPSMVQDPPLPMLAAKDNQNNLLPLLPENFDWTSPIVSFCFTSAVGMAMLPPTQRETLPMIFYCVLVILAFSTMWVRKIYTAQVSTLGQEDGTGWNIVDCHSFLF</sequence>
<comment type="caution">
    <text evidence="2">The sequence shown here is derived from an EMBL/GenBank/DDBJ whole genome shotgun (WGS) entry which is preliminary data.</text>
</comment>
<gene>
    <name evidence="2" type="ORF">OLEA9_A080698</name>
</gene>
<reference evidence="2 3" key="1">
    <citation type="submission" date="2019-12" db="EMBL/GenBank/DDBJ databases">
        <authorList>
            <person name="Alioto T."/>
            <person name="Alioto T."/>
            <person name="Gomez Garrido J."/>
        </authorList>
    </citation>
    <scope>NUCLEOTIDE SEQUENCE [LARGE SCALE GENOMIC DNA]</scope>
</reference>
<name>A0A8S0UB70_OLEEU</name>